<sequence length="135" mass="14958">MACKVAVDLRTVDKVVWLNPTPSLHIHGKREIASMSSPFCEWPEMTAFQTIKSLSEIKSKTNLASSIKAHLAYISISPTPRKESDRIFIFIKLECSCLPSSLRLIPAQALSALDKVNIFGAIPNIFIFPNNSKAN</sequence>
<accession>A0A2P2IPT2</accession>
<name>A0A2P2IPT2_RHIMU</name>
<organism evidence="1">
    <name type="scientific">Rhizophora mucronata</name>
    <name type="common">Asiatic mangrove</name>
    <dbReference type="NCBI Taxonomy" id="61149"/>
    <lineage>
        <taxon>Eukaryota</taxon>
        <taxon>Viridiplantae</taxon>
        <taxon>Streptophyta</taxon>
        <taxon>Embryophyta</taxon>
        <taxon>Tracheophyta</taxon>
        <taxon>Spermatophyta</taxon>
        <taxon>Magnoliopsida</taxon>
        <taxon>eudicotyledons</taxon>
        <taxon>Gunneridae</taxon>
        <taxon>Pentapetalae</taxon>
        <taxon>rosids</taxon>
        <taxon>fabids</taxon>
        <taxon>Malpighiales</taxon>
        <taxon>Rhizophoraceae</taxon>
        <taxon>Rhizophora</taxon>
    </lineage>
</organism>
<proteinExistence type="predicted"/>
<evidence type="ECO:0000313" key="1">
    <source>
        <dbReference type="EMBL" id="MBW83236.1"/>
    </source>
</evidence>
<dbReference type="AlphaFoldDB" id="A0A2P2IPT2"/>
<dbReference type="EMBL" id="GGEC01002753">
    <property type="protein sequence ID" value="MBW83236.1"/>
    <property type="molecule type" value="Transcribed_RNA"/>
</dbReference>
<protein>
    <submittedName>
        <fullName evidence="1">Uncharacterized protein</fullName>
    </submittedName>
</protein>
<reference evidence="1" key="1">
    <citation type="submission" date="2018-02" db="EMBL/GenBank/DDBJ databases">
        <title>Rhizophora mucronata_Transcriptome.</title>
        <authorList>
            <person name="Meera S.P."/>
            <person name="Sreeshan A."/>
            <person name="Augustine A."/>
        </authorList>
    </citation>
    <scope>NUCLEOTIDE SEQUENCE</scope>
    <source>
        <tissue evidence="1">Leaf</tissue>
    </source>
</reference>